<evidence type="ECO:0000313" key="1">
    <source>
        <dbReference type="EMBL" id="KAJ7735748.1"/>
    </source>
</evidence>
<gene>
    <name evidence="1" type="ORF">B0H16DRAFT_1575280</name>
</gene>
<dbReference type="Proteomes" id="UP001215598">
    <property type="component" value="Unassembled WGS sequence"/>
</dbReference>
<comment type="caution">
    <text evidence="1">The sequence shown here is derived from an EMBL/GenBank/DDBJ whole genome shotgun (WGS) entry which is preliminary data.</text>
</comment>
<dbReference type="EMBL" id="JARKIB010000125">
    <property type="protein sequence ID" value="KAJ7735748.1"/>
    <property type="molecule type" value="Genomic_DNA"/>
</dbReference>
<accession>A0AAD7I5Q8</accession>
<name>A0AAD7I5Q8_9AGAR</name>
<organism evidence="1 2">
    <name type="scientific">Mycena metata</name>
    <dbReference type="NCBI Taxonomy" id="1033252"/>
    <lineage>
        <taxon>Eukaryota</taxon>
        <taxon>Fungi</taxon>
        <taxon>Dikarya</taxon>
        <taxon>Basidiomycota</taxon>
        <taxon>Agaricomycotina</taxon>
        <taxon>Agaricomycetes</taxon>
        <taxon>Agaricomycetidae</taxon>
        <taxon>Agaricales</taxon>
        <taxon>Marasmiineae</taxon>
        <taxon>Mycenaceae</taxon>
        <taxon>Mycena</taxon>
    </lineage>
</organism>
<dbReference type="AlphaFoldDB" id="A0AAD7I5Q8"/>
<keyword evidence="2" id="KW-1185">Reference proteome</keyword>
<protein>
    <submittedName>
        <fullName evidence="1">Uncharacterized protein</fullName>
    </submittedName>
</protein>
<reference evidence="1" key="1">
    <citation type="submission" date="2023-03" db="EMBL/GenBank/DDBJ databases">
        <title>Massive genome expansion in bonnet fungi (Mycena s.s.) driven by repeated elements and novel gene families across ecological guilds.</title>
        <authorList>
            <consortium name="Lawrence Berkeley National Laboratory"/>
            <person name="Harder C.B."/>
            <person name="Miyauchi S."/>
            <person name="Viragh M."/>
            <person name="Kuo A."/>
            <person name="Thoen E."/>
            <person name="Andreopoulos B."/>
            <person name="Lu D."/>
            <person name="Skrede I."/>
            <person name="Drula E."/>
            <person name="Henrissat B."/>
            <person name="Morin E."/>
            <person name="Kohler A."/>
            <person name="Barry K."/>
            <person name="LaButti K."/>
            <person name="Morin E."/>
            <person name="Salamov A."/>
            <person name="Lipzen A."/>
            <person name="Mereny Z."/>
            <person name="Hegedus B."/>
            <person name="Baldrian P."/>
            <person name="Stursova M."/>
            <person name="Weitz H."/>
            <person name="Taylor A."/>
            <person name="Grigoriev I.V."/>
            <person name="Nagy L.G."/>
            <person name="Martin F."/>
            <person name="Kauserud H."/>
        </authorList>
    </citation>
    <scope>NUCLEOTIDE SEQUENCE</scope>
    <source>
        <strain evidence="1">CBHHK182m</strain>
    </source>
</reference>
<sequence length="309" mass="34489">MRAKLATNRLDLPVELEREIFELAASTDVGTALRLATVARRVQAWVEPIIYSRVVVAHAPEVDRLTQQSRAILAGRIARVNASKKTPKEAQIPRFIRTIPLRPASFFSRHVKCLHVGNLTEPELVAALSACTGISELGWWAATVDPAVAAALHSLRLVRLSVDHSFDFARLTTSRFFSTLTHLDLVFHNSSLATLPTLPRLERFTALTHFSIAHNFILPPLAWCDDVFGACPRLKILLRFSDTLFYEELSGLRPRHANLRVVVMIQPVGSWTTRWVHDAWPLAEDVVRERHAHAAAERAKNDISGVDGG</sequence>
<evidence type="ECO:0000313" key="2">
    <source>
        <dbReference type="Proteomes" id="UP001215598"/>
    </source>
</evidence>
<proteinExistence type="predicted"/>